<accession>A0AA96FEM2</accession>
<dbReference type="Pfam" id="PF16859">
    <property type="entry name" value="TetR_C_11"/>
    <property type="match status" value="1"/>
</dbReference>
<gene>
    <name evidence="6" type="ORF">RN607_04390</name>
</gene>
<dbReference type="Gene3D" id="1.10.357.10">
    <property type="entry name" value="Tetracycline Repressor, domain 2"/>
    <property type="match status" value="1"/>
</dbReference>
<reference evidence="6" key="1">
    <citation type="submission" date="2023-09" db="EMBL/GenBank/DDBJ databases">
        <title>Demequina sp. a novel bacteria isolated from Capsicum annuum.</title>
        <authorList>
            <person name="Humaira Z."/>
            <person name="Lee J."/>
            <person name="Cho D."/>
        </authorList>
    </citation>
    <scope>NUCLEOTIDE SEQUENCE</scope>
    <source>
        <strain evidence="6">PMTSA13</strain>
    </source>
</reference>
<dbReference type="GO" id="GO:0003677">
    <property type="term" value="F:DNA binding"/>
    <property type="evidence" value="ECO:0007669"/>
    <property type="project" value="UniProtKB-UniRule"/>
</dbReference>
<dbReference type="Pfam" id="PF00440">
    <property type="entry name" value="TetR_N"/>
    <property type="match status" value="1"/>
</dbReference>
<organism evidence="6">
    <name type="scientific">Demequina capsici</name>
    <dbReference type="NCBI Taxonomy" id="3075620"/>
    <lineage>
        <taxon>Bacteria</taxon>
        <taxon>Bacillati</taxon>
        <taxon>Actinomycetota</taxon>
        <taxon>Actinomycetes</taxon>
        <taxon>Micrococcales</taxon>
        <taxon>Demequinaceae</taxon>
        <taxon>Demequina</taxon>
    </lineage>
</organism>
<evidence type="ECO:0000256" key="2">
    <source>
        <dbReference type="ARBA" id="ARBA00023125"/>
    </source>
</evidence>
<proteinExistence type="predicted"/>
<evidence type="ECO:0000256" key="3">
    <source>
        <dbReference type="ARBA" id="ARBA00023163"/>
    </source>
</evidence>
<dbReference type="RefSeq" id="WP_313544601.1">
    <property type="nucleotide sequence ID" value="NZ_CP134880.1"/>
</dbReference>
<evidence type="ECO:0000256" key="1">
    <source>
        <dbReference type="ARBA" id="ARBA00023015"/>
    </source>
</evidence>
<keyword evidence="3" id="KW-0804">Transcription</keyword>
<keyword evidence="1" id="KW-0805">Transcription regulation</keyword>
<name>A0AA96FEM2_9MICO</name>
<feature type="domain" description="HTH tetR-type" evidence="5">
    <location>
        <begin position="13"/>
        <end position="73"/>
    </location>
</feature>
<protein>
    <submittedName>
        <fullName evidence="6">TetR/AcrR family transcriptional regulator</fullName>
    </submittedName>
</protein>
<sequence>MDSEAVVTRRRGAALERAILDAAWDVLTESGYDAFTLEAVAHRAGTSRTVLARRWSDRAELRTAALRRRGHLDPIEPLDTGSLRDDVLVLLGDASLHLDRYIALLYTSAAGEGALRDAVPARLRDVFLSDAAARMEDAWFRAIDRGEAPQGSVDPWLLALPFDLFSAEVLMTRTAPGALRLAWIVDEVFMPLVRGRLASVGDAR</sequence>
<evidence type="ECO:0000256" key="4">
    <source>
        <dbReference type="PROSITE-ProRule" id="PRU00335"/>
    </source>
</evidence>
<dbReference type="EMBL" id="CP134880">
    <property type="protein sequence ID" value="WNM28247.1"/>
    <property type="molecule type" value="Genomic_DNA"/>
</dbReference>
<dbReference type="Proteomes" id="UP001303408">
    <property type="component" value="Chromosome"/>
</dbReference>
<dbReference type="InterPro" id="IPR011075">
    <property type="entry name" value="TetR_C"/>
</dbReference>
<dbReference type="PROSITE" id="PS50977">
    <property type="entry name" value="HTH_TETR_2"/>
    <property type="match status" value="1"/>
</dbReference>
<dbReference type="AlphaFoldDB" id="A0AA96FEM2"/>
<feature type="DNA-binding region" description="H-T-H motif" evidence="4">
    <location>
        <begin position="36"/>
        <end position="55"/>
    </location>
</feature>
<dbReference type="Gene3D" id="1.10.10.60">
    <property type="entry name" value="Homeodomain-like"/>
    <property type="match status" value="1"/>
</dbReference>
<evidence type="ECO:0000259" key="5">
    <source>
        <dbReference type="PROSITE" id="PS50977"/>
    </source>
</evidence>
<keyword evidence="2 4" id="KW-0238">DNA-binding</keyword>
<dbReference type="InterPro" id="IPR009057">
    <property type="entry name" value="Homeodomain-like_sf"/>
</dbReference>
<dbReference type="SUPFAM" id="SSF46689">
    <property type="entry name" value="Homeodomain-like"/>
    <property type="match status" value="1"/>
</dbReference>
<dbReference type="KEGG" id="dcp:RN607_04390"/>
<dbReference type="InterPro" id="IPR001647">
    <property type="entry name" value="HTH_TetR"/>
</dbReference>
<evidence type="ECO:0000313" key="6">
    <source>
        <dbReference type="EMBL" id="WNM28247.1"/>
    </source>
</evidence>